<evidence type="ECO:0000256" key="3">
    <source>
        <dbReference type="ARBA" id="ARBA00022840"/>
    </source>
</evidence>
<dbReference type="Pfam" id="PF00154">
    <property type="entry name" value="RecA_N"/>
    <property type="match status" value="1"/>
</dbReference>
<evidence type="ECO:0000256" key="2">
    <source>
        <dbReference type="ARBA" id="ARBA00022741"/>
    </source>
</evidence>
<keyword evidence="4" id="KW-0233">DNA recombination</keyword>
<protein>
    <recommendedName>
        <fullName evidence="5">RecA-like N-terminal domain-containing protein</fullName>
    </recommendedName>
</protein>
<dbReference type="SUPFAM" id="SSF52540">
    <property type="entry name" value="P-loop containing nucleoside triphosphate hydrolases"/>
    <property type="match status" value="1"/>
</dbReference>
<organism evidence="6">
    <name type="scientific">marine sediment metagenome</name>
    <dbReference type="NCBI Taxonomy" id="412755"/>
    <lineage>
        <taxon>unclassified sequences</taxon>
        <taxon>metagenomes</taxon>
        <taxon>ecological metagenomes</taxon>
    </lineage>
</organism>
<feature type="domain" description="RecA-like N-terminal" evidence="5">
    <location>
        <begin position="28"/>
        <end position="230"/>
    </location>
</feature>
<dbReference type="PANTHER" id="PTHR45900:SF1">
    <property type="entry name" value="MITOCHONDRIAL DNA REPAIR PROTEIN RECA HOMOLOG-RELATED"/>
    <property type="match status" value="1"/>
</dbReference>
<dbReference type="InterPro" id="IPR027417">
    <property type="entry name" value="P-loop_NTPase"/>
</dbReference>
<evidence type="ECO:0000256" key="4">
    <source>
        <dbReference type="ARBA" id="ARBA00023172"/>
    </source>
</evidence>
<dbReference type="EMBL" id="LAZR01001330">
    <property type="protein sequence ID" value="KKN46457.1"/>
    <property type="molecule type" value="Genomic_DNA"/>
</dbReference>
<sequence length="230" mass="25080">MAKKKHKVSKIAKASGKKLSIAQLRAKQMAVIEKKFGKGSAMTVGAQRKAAQQIKEFIPSGIDVLDNYVIGTPERGGLPVGRISEVFGPNGCGKTSLLYKALAQCQRIGGIAALADPENSFDEGRAEMSGINLNELVMLEAFSLEDTLLQMRMFIEAHDERVCPMLMGWDSIASAVAQTDIERAPGDRKVASEAGIIAIELKKLNRILPRKRTHLMMMNQTRDKIGVMIG</sequence>
<proteinExistence type="inferred from homology"/>
<dbReference type="Gene3D" id="3.40.50.300">
    <property type="entry name" value="P-loop containing nucleotide triphosphate hydrolases"/>
    <property type="match status" value="1"/>
</dbReference>
<reference evidence="6" key="1">
    <citation type="journal article" date="2015" name="Nature">
        <title>Complex archaea that bridge the gap between prokaryotes and eukaryotes.</title>
        <authorList>
            <person name="Spang A."/>
            <person name="Saw J.H."/>
            <person name="Jorgensen S.L."/>
            <person name="Zaremba-Niedzwiedzka K."/>
            <person name="Martijn J."/>
            <person name="Lind A.E."/>
            <person name="van Eijk R."/>
            <person name="Schleper C."/>
            <person name="Guy L."/>
            <person name="Ettema T.J."/>
        </authorList>
    </citation>
    <scope>NUCLEOTIDE SEQUENCE</scope>
</reference>
<dbReference type="InterPro" id="IPR013765">
    <property type="entry name" value="DNA_recomb/repair_RecA"/>
</dbReference>
<feature type="non-terminal residue" evidence="6">
    <location>
        <position position="230"/>
    </location>
</feature>
<keyword evidence="3" id="KW-0067">ATP-binding</keyword>
<evidence type="ECO:0000256" key="1">
    <source>
        <dbReference type="ARBA" id="ARBA00009391"/>
    </source>
</evidence>
<comment type="caution">
    <text evidence="6">The sequence shown here is derived from an EMBL/GenBank/DDBJ whole genome shotgun (WGS) entry which is preliminary data.</text>
</comment>
<dbReference type="GO" id="GO:0006310">
    <property type="term" value="P:DNA recombination"/>
    <property type="evidence" value="ECO:0007669"/>
    <property type="project" value="UniProtKB-KW"/>
</dbReference>
<dbReference type="AlphaFoldDB" id="A0A0F9RAS4"/>
<accession>A0A0F9RAS4</accession>
<dbReference type="InterPro" id="IPR049428">
    <property type="entry name" value="RecA-like_N"/>
</dbReference>
<evidence type="ECO:0000313" key="6">
    <source>
        <dbReference type="EMBL" id="KKN46457.1"/>
    </source>
</evidence>
<dbReference type="GO" id="GO:0003697">
    <property type="term" value="F:single-stranded DNA binding"/>
    <property type="evidence" value="ECO:0007669"/>
    <property type="project" value="InterPro"/>
</dbReference>
<comment type="similarity">
    <text evidence="1">Belongs to the RecA family.</text>
</comment>
<dbReference type="GO" id="GO:0005524">
    <property type="term" value="F:ATP binding"/>
    <property type="evidence" value="ECO:0007669"/>
    <property type="project" value="UniProtKB-KW"/>
</dbReference>
<dbReference type="PANTHER" id="PTHR45900">
    <property type="entry name" value="RECA"/>
    <property type="match status" value="1"/>
</dbReference>
<dbReference type="GO" id="GO:0006281">
    <property type="term" value="P:DNA repair"/>
    <property type="evidence" value="ECO:0007669"/>
    <property type="project" value="InterPro"/>
</dbReference>
<evidence type="ECO:0000259" key="5">
    <source>
        <dbReference type="Pfam" id="PF00154"/>
    </source>
</evidence>
<name>A0A0F9RAS4_9ZZZZ</name>
<keyword evidence="2" id="KW-0547">Nucleotide-binding</keyword>
<gene>
    <name evidence="6" type="ORF">LCGC14_0672970</name>
</gene>